<dbReference type="InterPro" id="IPR054246">
    <property type="entry name" value="DUF6973"/>
</dbReference>
<feature type="domain" description="DUF6973" evidence="2">
    <location>
        <begin position="115"/>
        <end position="240"/>
    </location>
</feature>
<evidence type="ECO:0000313" key="3">
    <source>
        <dbReference type="EMBL" id="BAK14703.1"/>
    </source>
</evidence>
<gene>
    <name evidence="3" type="ordered locus">SSIL_0280</name>
</gene>
<dbReference type="EMBL" id="AP012157">
    <property type="protein sequence ID" value="BAK14703.1"/>
    <property type="molecule type" value="Genomic_DNA"/>
</dbReference>
<organism evidence="3 4">
    <name type="scientific">Solibacillus silvestris (strain StLB046)</name>
    <name type="common">Bacillus silvestris</name>
    <dbReference type="NCBI Taxonomy" id="1002809"/>
    <lineage>
        <taxon>Bacteria</taxon>
        <taxon>Bacillati</taxon>
        <taxon>Bacillota</taxon>
        <taxon>Bacilli</taxon>
        <taxon>Bacillales</taxon>
        <taxon>Caryophanaceae</taxon>
        <taxon>Solibacillus</taxon>
    </lineage>
</organism>
<reference evidence="4" key="1">
    <citation type="submission" date="2011-04" db="EMBL/GenBank/DDBJ databases">
        <title>Genome sequence of Solibacillus silvestris StLB046.</title>
        <authorList>
            <person name="Morohoshi T."/>
            <person name="Someya N."/>
            <person name="Ikeda T."/>
        </authorList>
    </citation>
    <scope>NUCLEOTIDE SEQUENCE [LARGE SCALE GENOMIC DNA]</scope>
    <source>
        <strain evidence="4">StLB046</strain>
    </source>
</reference>
<keyword evidence="1" id="KW-0732">Signal</keyword>
<dbReference type="Pfam" id="PF22322">
    <property type="entry name" value="DUF6973"/>
    <property type="match status" value="1"/>
</dbReference>
<dbReference type="KEGG" id="siv:SSIL_0280"/>
<keyword evidence="4" id="KW-1185">Reference proteome</keyword>
<dbReference type="eggNOG" id="ENOG50330XS">
    <property type="taxonomic scope" value="Bacteria"/>
</dbReference>
<name>F2F4G9_SOLSS</name>
<feature type="signal peptide" evidence="1">
    <location>
        <begin position="1"/>
        <end position="24"/>
    </location>
</feature>
<dbReference type="HOGENOM" id="CLU_1064734_0_0_9"/>
<evidence type="ECO:0000256" key="1">
    <source>
        <dbReference type="SAM" id="SignalP"/>
    </source>
</evidence>
<evidence type="ECO:0000313" key="4">
    <source>
        <dbReference type="Proteomes" id="UP000006691"/>
    </source>
</evidence>
<dbReference type="STRING" id="1002809.SSIL_0280"/>
<feature type="chain" id="PRO_5003276964" description="DUF6973 domain-containing protein" evidence="1">
    <location>
        <begin position="25"/>
        <end position="247"/>
    </location>
</feature>
<evidence type="ECO:0000259" key="2">
    <source>
        <dbReference type="Pfam" id="PF22322"/>
    </source>
</evidence>
<accession>F2F4G9</accession>
<proteinExistence type="predicted"/>
<reference evidence="3 4" key="2">
    <citation type="journal article" date="2012" name="J. Biosci. Bioeng.">
        <title>Complete genome sequence and characterization of the N-acylhomoserine lactone-degrading gene of the potato leaf-associated Solibacillus silvestris.</title>
        <authorList>
            <person name="Morohoshi T."/>
            <person name="Tominaga Y."/>
            <person name="Someya N."/>
            <person name="Ikeda T."/>
        </authorList>
    </citation>
    <scope>NUCLEOTIDE SEQUENCE [LARGE SCALE GENOMIC DNA]</scope>
    <source>
        <strain evidence="3 4">StLB046</strain>
    </source>
</reference>
<dbReference type="AlphaFoldDB" id="F2F4G9"/>
<dbReference type="RefSeq" id="WP_014822440.1">
    <property type="nucleotide sequence ID" value="NC_018065.1"/>
</dbReference>
<sequence>MKKITSTALALTLALSIGAQTSLAAGKEDKIPVENPGLEQLQGKDIYTIIEENQDFLTQEDIDLSLLIIKIKDENPLISTEEIIGLVQSDFSDISALSFESAGKTWTNLTAAEKKLVVLFPADALLVKAAQSKTDKLTSERYPKWKDGDKGNAFRHALWNAIMSKDIGKYLAEQFATAHEDHGVTDAVLKKEVWNGFNGVQHKNMDLHNNQMGRDCFYWYDLLPFDTTLADRVDEKIKNGEAKILVK</sequence>
<protein>
    <recommendedName>
        <fullName evidence="2">DUF6973 domain-containing protein</fullName>
    </recommendedName>
</protein>
<dbReference type="Proteomes" id="UP000006691">
    <property type="component" value="Chromosome"/>
</dbReference>
<dbReference type="PATRIC" id="fig|1002809.3.peg.284"/>